<comment type="caution">
    <text evidence="3">The sequence shown here is derived from an EMBL/GenBank/DDBJ whole genome shotgun (WGS) entry which is preliminary data.</text>
</comment>
<dbReference type="Gene3D" id="3.40.640.10">
    <property type="entry name" value="Type I PLP-dependent aspartate aminotransferase-like (Major domain)"/>
    <property type="match status" value="1"/>
</dbReference>
<keyword evidence="2" id="KW-0663">Pyridoxal phosphate</keyword>
<dbReference type="Gene3D" id="3.90.1150.10">
    <property type="entry name" value="Aspartate Aminotransferase, domain 1"/>
    <property type="match status" value="1"/>
</dbReference>
<dbReference type="InterPro" id="IPR015422">
    <property type="entry name" value="PyrdxlP-dep_Trfase_small"/>
</dbReference>
<dbReference type="Pfam" id="PF01041">
    <property type="entry name" value="DegT_DnrJ_EryC1"/>
    <property type="match status" value="1"/>
</dbReference>
<dbReference type="GO" id="GO:0030170">
    <property type="term" value="F:pyridoxal phosphate binding"/>
    <property type="evidence" value="ECO:0007669"/>
    <property type="project" value="TreeGrafter"/>
</dbReference>
<dbReference type="Proteomes" id="UP000062788">
    <property type="component" value="Unassembled WGS sequence"/>
</dbReference>
<dbReference type="OrthoDB" id="9804264at2"/>
<evidence type="ECO:0000313" key="3">
    <source>
        <dbReference type="EMBL" id="KVE24581.1"/>
    </source>
</evidence>
<sequence>MAGPGYSFLGDEERDNVNRVLDTWGLTRFAYDVPNFTSFVRQTEEAFASLAGVRHAIAVNSGTSALITSLAALGVGPGDEVIVPGYTFVASIGSIVLSGATPVLAEIDDTLTIDPADVERKITSRTKAIMPVHMLGAACDMHALGALARRHGLKIVEDVAQACGGSFQGRRLGAHGDIGAFSLNPFKVITSGEGGLVITDDPHLYQRAYAFQDQGWFPLRRDTGEGNILFGLNLRMAELAGAVAVAQIAKLDRVLAATRRAKSALLSRLALPGDCPIQPRRLNDEAGDCATVLVLTCAEREQAKRLATTLGSKTLDDSGRHYYRNMSQLHRLGDRVKSSAVFHRHYAGDPALGTFPSLTRTDDLLGRSVGISIGVSDRYLGAGFGISVQDDDETIDARARTLRDAILSAS</sequence>
<protein>
    <recommendedName>
        <fullName evidence="5">DegT/DnrJ/EryC1/StrS aminotransferase</fullName>
    </recommendedName>
</protein>
<dbReference type="RefSeq" id="WP_059519800.1">
    <property type="nucleotide sequence ID" value="NZ_LOWA01000054.1"/>
</dbReference>
<dbReference type="InterPro" id="IPR000653">
    <property type="entry name" value="DegT/StrS_aminotransferase"/>
</dbReference>
<dbReference type="SUPFAM" id="SSF53383">
    <property type="entry name" value="PLP-dependent transferases"/>
    <property type="match status" value="1"/>
</dbReference>
<dbReference type="PANTHER" id="PTHR30244:SF34">
    <property type="entry name" value="DTDP-4-AMINO-4,6-DIDEOXYGALACTOSE TRANSAMINASE"/>
    <property type="match status" value="1"/>
</dbReference>
<gene>
    <name evidence="3" type="ORF">WS67_21030</name>
</gene>
<evidence type="ECO:0000313" key="4">
    <source>
        <dbReference type="Proteomes" id="UP000062788"/>
    </source>
</evidence>
<comment type="similarity">
    <text evidence="1 2">Belongs to the DegT/DnrJ/EryC1 family.</text>
</comment>
<dbReference type="InterPro" id="IPR015421">
    <property type="entry name" value="PyrdxlP-dep_Trfase_major"/>
</dbReference>
<keyword evidence="4" id="KW-1185">Reference proteome</keyword>
<organism evidence="3 4">
    <name type="scientific">Burkholderia singularis</name>
    <dbReference type="NCBI Taxonomy" id="1503053"/>
    <lineage>
        <taxon>Bacteria</taxon>
        <taxon>Pseudomonadati</taxon>
        <taxon>Pseudomonadota</taxon>
        <taxon>Betaproteobacteria</taxon>
        <taxon>Burkholderiales</taxon>
        <taxon>Burkholderiaceae</taxon>
        <taxon>Burkholderia</taxon>
        <taxon>pseudomallei group</taxon>
    </lineage>
</organism>
<reference evidence="3 4" key="1">
    <citation type="submission" date="2015-11" db="EMBL/GenBank/DDBJ databases">
        <title>Expanding the genomic diversity of Burkholderia species for the development of highly accurate diagnostics.</title>
        <authorList>
            <person name="Sahl J."/>
            <person name="Keim P."/>
            <person name="Wagner D."/>
        </authorList>
    </citation>
    <scope>NUCLEOTIDE SEQUENCE [LARGE SCALE GENOMIC DNA]</scope>
    <source>
        <strain evidence="3 4">TSV85</strain>
    </source>
</reference>
<dbReference type="InterPro" id="IPR015424">
    <property type="entry name" value="PyrdxlP-dep_Trfase"/>
</dbReference>
<evidence type="ECO:0000256" key="2">
    <source>
        <dbReference type="RuleBase" id="RU004508"/>
    </source>
</evidence>
<dbReference type="EMBL" id="LOWA01000054">
    <property type="protein sequence ID" value="KVE24581.1"/>
    <property type="molecule type" value="Genomic_DNA"/>
</dbReference>
<accession>A0A103DXL6</accession>
<evidence type="ECO:0000256" key="1">
    <source>
        <dbReference type="ARBA" id="ARBA00037999"/>
    </source>
</evidence>
<dbReference type="AlphaFoldDB" id="A0A103DXL6"/>
<dbReference type="GO" id="GO:0000271">
    <property type="term" value="P:polysaccharide biosynthetic process"/>
    <property type="evidence" value="ECO:0007669"/>
    <property type="project" value="TreeGrafter"/>
</dbReference>
<name>A0A103DXL6_9BURK</name>
<proteinExistence type="inferred from homology"/>
<dbReference type="CDD" id="cd00616">
    <property type="entry name" value="AHBA_syn"/>
    <property type="match status" value="1"/>
</dbReference>
<evidence type="ECO:0008006" key="5">
    <source>
        <dbReference type="Google" id="ProtNLM"/>
    </source>
</evidence>
<dbReference type="GO" id="GO:0008483">
    <property type="term" value="F:transaminase activity"/>
    <property type="evidence" value="ECO:0007669"/>
    <property type="project" value="TreeGrafter"/>
</dbReference>
<dbReference type="PANTHER" id="PTHR30244">
    <property type="entry name" value="TRANSAMINASE"/>
    <property type="match status" value="1"/>
</dbReference>